<comment type="caution">
    <text evidence="2">The sequence shown here is derived from an EMBL/GenBank/DDBJ whole genome shotgun (WGS) entry which is preliminary data.</text>
</comment>
<gene>
    <name evidence="2" type="ORF">DM877_26570</name>
</gene>
<feature type="coiled-coil region" evidence="1">
    <location>
        <begin position="34"/>
        <end position="64"/>
    </location>
</feature>
<protein>
    <submittedName>
        <fullName evidence="2">Uncharacterized protein</fullName>
    </submittedName>
</protein>
<reference evidence="2 3" key="1">
    <citation type="submission" date="2018-06" db="EMBL/GenBank/DDBJ databases">
        <title>Carbapenemase-producing Enterobacteriaceae present in wastewater treatment plant effluent and nearby surface waters in the US.</title>
        <authorList>
            <person name="Mathys D.A."/>
            <person name="Mollenkopf D.F."/>
            <person name="Feicht S.M."/>
            <person name="Adams R.J."/>
            <person name="Albers A.L."/>
            <person name="Grooters S.V."/>
            <person name="Stuever D.M."/>
            <person name="Daniels J.B."/>
            <person name="Wittum T.E."/>
        </authorList>
    </citation>
    <scope>NUCLEOTIDE SEQUENCE [LARGE SCALE GENOMIC DNA]</scope>
    <source>
        <strain evidence="2 3">GEO_4_Eff_A</strain>
    </source>
</reference>
<evidence type="ECO:0000313" key="3">
    <source>
        <dbReference type="Proteomes" id="UP000290875"/>
    </source>
</evidence>
<evidence type="ECO:0000256" key="1">
    <source>
        <dbReference type="SAM" id="Coils"/>
    </source>
</evidence>
<keyword evidence="1" id="KW-0175">Coiled coil</keyword>
<evidence type="ECO:0000313" key="2">
    <source>
        <dbReference type="EMBL" id="RXW26037.1"/>
    </source>
</evidence>
<sequence>MIWFVCSITILIYLIGLGKDKQIKHLEMCRSYVVEKLEATEEELVNALHRIEDLELDLECEKLRNKN</sequence>
<accession>A0A4Q2DZM3</accession>
<organism evidence="2 3">
    <name type="scientific">Enterobacter cloacae</name>
    <dbReference type="NCBI Taxonomy" id="550"/>
    <lineage>
        <taxon>Bacteria</taxon>
        <taxon>Pseudomonadati</taxon>
        <taxon>Pseudomonadota</taxon>
        <taxon>Gammaproteobacteria</taxon>
        <taxon>Enterobacterales</taxon>
        <taxon>Enterobacteriaceae</taxon>
        <taxon>Enterobacter</taxon>
        <taxon>Enterobacter cloacae complex</taxon>
    </lineage>
</organism>
<name>A0A4Q2DZM3_ENTCL</name>
<dbReference type="RefSeq" id="WP_129325487.1">
    <property type="nucleotide sequence ID" value="NZ_QJSL01000060.1"/>
</dbReference>
<proteinExistence type="predicted"/>
<dbReference type="AlphaFoldDB" id="A0A4Q2DZM3"/>
<dbReference type="Proteomes" id="UP000290875">
    <property type="component" value="Unassembled WGS sequence"/>
</dbReference>
<dbReference type="EMBL" id="QJSL01000060">
    <property type="protein sequence ID" value="RXW26037.1"/>
    <property type="molecule type" value="Genomic_DNA"/>
</dbReference>